<keyword evidence="2" id="KW-0472">Membrane</keyword>
<gene>
    <name evidence="3" type="ORF">P5673_023821</name>
</gene>
<keyword evidence="2" id="KW-1133">Transmembrane helix</keyword>
<evidence type="ECO:0000256" key="2">
    <source>
        <dbReference type="SAM" id="Phobius"/>
    </source>
</evidence>
<accession>A0AAD9Q4P5</accession>
<reference evidence="3" key="1">
    <citation type="journal article" date="2023" name="G3 (Bethesda)">
        <title>Whole genome assembly and annotation of the endangered Caribbean coral Acropora cervicornis.</title>
        <authorList>
            <person name="Selwyn J.D."/>
            <person name="Vollmer S.V."/>
        </authorList>
    </citation>
    <scope>NUCLEOTIDE SEQUENCE</scope>
    <source>
        <strain evidence="3">K2</strain>
    </source>
</reference>
<protein>
    <submittedName>
        <fullName evidence="3">Uncharacterized protein</fullName>
    </submittedName>
</protein>
<dbReference type="Proteomes" id="UP001249851">
    <property type="component" value="Unassembled WGS sequence"/>
</dbReference>
<reference evidence="3" key="2">
    <citation type="journal article" date="2023" name="Science">
        <title>Genomic signatures of disease resistance in endangered staghorn corals.</title>
        <authorList>
            <person name="Vollmer S.V."/>
            <person name="Selwyn J.D."/>
            <person name="Despard B.A."/>
            <person name="Roesel C.L."/>
        </authorList>
    </citation>
    <scope>NUCLEOTIDE SEQUENCE</scope>
    <source>
        <strain evidence="3">K2</strain>
    </source>
</reference>
<evidence type="ECO:0000313" key="3">
    <source>
        <dbReference type="EMBL" id="KAK2554593.1"/>
    </source>
</evidence>
<organism evidence="3 4">
    <name type="scientific">Acropora cervicornis</name>
    <name type="common">Staghorn coral</name>
    <dbReference type="NCBI Taxonomy" id="6130"/>
    <lineage>
        <taxon>Eukaryota</taxon>
        <taxon>Metazoa</taxon>
        <taxon>Cnidaria</taxon>
        <taxon>Anthozoa</taxon>
        <taxon>Hexacorallia</taxon>
        <taxon>Scleractinia</taxon>
        <taxon>Astrocoeniina</taxon>
        <taxon>Acroporidae</taxon>
        <taxon>Acropora</taxon>
    </lineage>
</organism>
<proteinExistence type="predicted"/>
<evidence type="ECO:0000256" key="1">
    <source>
        <dbReference type="SAM" id="MobiDB-lite"/>
    </source>
</evidence>
<dbReference type="AlphaFoldDB" id="A0AAD9Q4P5"/>
<evidence type="ECO:0000313" key="4">
    <source>
        <dbReference type="Proteomes" id="UP001249851"/>
    </source>
</evidence>
<name>A0AAD9Q4P5_ACRCE</name>
<feature type="transmembrane region" description="Helical" evidence="2">
    <location>
        <begin position="48"/>
        <end position="68"/>
    </location>
</feature>
<keyword evidence="4" id="KW-1185">Reference proteome</keyword>
<dbReference type="EMBL" id="JARQWQ010000068">
    <property type="protein sequence ID" value="KAK2554593.1"/>
    <property type="molecule type" value="Genomic_DNA"/>
</dbReference>
<sequence>MSVSPFPHQLCSIASASHQMQPNQSSSTNANGMESSRAHGLPVGSLGIFLPVCLLAIFLSCVVCAYSWQSASERRLDFEDNRKRKRTISKYGSSCTLKTHKSMPKGKGRAYPWKASSRVKDLPDISNNIAFVIPTLSELKHGSRSCYGDRLWSSGCVGHPSGLPKKPILKRPNVHNSSTWTGKELLGLSFFSDTEINLSIPSSWTADTSGFQVGYKTENEDSGLPIEMDVINNEQCHVIEPLDEEIVCVQTLNGSLYEYWV</sequence>
<feature type="compositionally biased region" description="Polar residues" evidence="1">
    <location>
        <begin position="17"/>
        <end position="34"/>
    </location>
</feature>
<comment type="caution">
    <text evidence="3">The sequence shown here is derived from an EMBL/GenBank/DDBJ whole genome shotgun (WGS) entry which is preliminary data.</text>
</comment>
<feature type="region of interest" description="Disordered" evidence="1">
    <location>
        <begin position="17"/>
        <end position="36"/>
    </location>
</feature>
<keyword evidence="2" id="KW-0812">Transmembrane</keyword>